<reference evidence="13 14" key="1">
    <citation type="submission" date="2019-06" db="EMBL/GenBank/DDBJ databases">
        <title>Draft genomes of female and male turbot (Scophthalmus maximus).</title>
        <authorList>
            <person name="Xu H."/>
            <person name="Xu X.-W."/>
            <person name="Shao C."/>
            <person name="Chen S."/>
        </authorList>
    </citation>
    <scope>NUCLEOTIDE SEQUENCE [LARGE SCALE GENOMIC DNA]</scope>
    <source>
        <strain evidence="13">Ysfricsl-2016a</strain>
        <tissue evidence="13">Blood</tissue>
    </source>
</reference>
<sequence length="771" mass="84993">MFSTVSLAASRASVNEECETSGHYYRCKRVSWRRLPVPHVPISQVSLYTMSSGSAQDVAVEHFLRDIERRSKRLHCAVIGCEEERPRSDMNLLYRKSRLDWRQRDQEGSKKSSSQNDASATVGKVRDLASFRRHFRMGFMTMPASQDLSPHSCASAMAPRSQSCHAVGAGDTSLENGDYSDTQSQHGGRCPPAKPKRHPSTRLSSSSADSRGPPETPPPPPPSHSQAKHSEKKNAMKKSDSGEIGTKKVPPLKPKRSPSTQLSLDPLPPRVPHSATSLPFQATDSQIQTGDGEDEPVYIEMVGQVFTRDSQTATPHPVTPVATTPDSDSDQSEAIYEEMKYPLQQDRESHRHLPPKHEKHKTSKHFHVTPSSSSSSSSLPRPSSSSPSYSKPKATVSISHSSPLPSSASSTPVPQVLSTSPHTPRAPTPYLLQGSKSEPEANTKIPAPFPNLLQHRPPLLAFPQPAAASSGVGVQNKASAAAKMGTQTSSVMTQAGISSSTSSNLPISLSGSKESSGGLILLFYVVFYIFLAGLFALTMYVMLQTLDEHKPTWQDRLSTPGMVIRPKADETFEIVYNIQNTESWDMYTQTLDKFLAPYNDSTQAQKNDECTPDQYFLQEDSGDVKNNPKRSCQFNRTMLEECSGIHDRYYGYQTGKPCIIIKLNRVIGLLPGKDGQTPYVTCAAKKEDSDKIGELMYFPPNGTFNLMYYPYYGKKAQVNYSQPLVAVKFLNITVNQDVNIECRINANNIVTGSERDKFAGRVSFKLRINTI</sequence>
<gene>
    <name evidence="13" type="ORF">F2P81_008728</name>
</gene>
<comment type="similarity">
    <text evidence="2">Belongs to the X(+)/potassium ATPases subunit beta family.</text>
</comment>
<evidence type="ECO:0000256" key="5">
    <source>
        <dbReference type="ARBA" id="ARBA00022989"/>
    </source>
</evidence>
<evidence type="ECO:0000256" key="10">
    <source>
        <dbReference type="SAM" id="MobiDB-lite"/>
    </source>
</evidence>
<feature type="region of interest" description="Disordered" evidence="10">
    <location>
        <begin position="103"/>
        <end position="125"/>
    </location>
</feature>
<dbReference type="GO" id="GO:0006813">
    <property type="term" value="P:potassium ion transport"/>
    <property type="evidence" value="ECO:0007669"/>
    <property type="project" value="InterPro"/>
</dbReference>
<proteinExistence type="inferred from homology"/>
<dbReference type="AlphaFoldDB" id="A0A6A4T4S7"/>
<dbReference type="InterPro" id="IPR026722">
    <property type="entry name" value="NYAP1/NYAP2"/>
</dbReference>
<feature type="compositionally biased region" description="Low complexity" evidence="10">
    <location>
        <begin position="312"/>
        <end position="325"/>
    </location>
</feature>
<dbReference type="InterPro" id="IPR038702">
    <property type="entry name" value="Na/K_ATPase_sub_beta_sf"/>
</dbReference>
<dbReference type="PANTHER" id="PTHR22633:SF2">
    <property type="entry name" value="NEURONAL TYROSINE-PHOSPHORYLATED PHOSPHOINOSITIDE-3-KINASE ADAPTER 1"/>
    <property type="match status" value="1"/>
</dbReference>
<feature type="compositionally biased region" description="Basic and acidic residues" evidence="10">
    <location>
        <begin position="337"/>
        <end position="351"/>
    </location>
</feature>
<feature type="compositionally biased region" description="Low complexity" evidence="10">
    <location>
        <begin position="370"/>
        <end position="414"/>
    </location>
</feature>
<organism evidence="13 14">
    <name type="scientific">Scophthalmus maximus</name>
    <name type="common">Turbot</name>
    <name type="synonym">Psetta maxima</name>
    <dbReference type="NCBI Taxonomy" id="52904"/>
    <lineage>
        <taxon>Eukaryota</taxon>
        <taxon>Metazoa</taxon>
        <taxon>Chordata</taxon>
        <taxon>Craniata</taxon>
        <taxon>Vertebrata</taxon>
        <taxon>Euteleostomi</taxon>
        <taxon>Actinopterygii</taxon>
        <taxon>Neopterygii</taxon>
        <taxon>Teleostei</taxon>
        <taxon>Neoteleostei</taxon>
        <taxon>Acanthomorphata</taxon>
        <taxon>Carangaria</taxon>
        <taxon>Pleuronectiformes</taxon>
        <taxon>Pleuronectoidei</taxon>
        <taxon>Scophthalmidae</taxon>
        <taxon>Scophthalmus</taxon>
    </lineage>
</organism>
<feature type="domain" description="Neuronal tyrosine-phosphorylated phosphoinositide-3-kinase adapter N-terminal" evidence="12">
    <location>
        <begin position="93"/>
        <end position="509"/>
    </location>
</feature>
<feature type="transmembrane region" description="Helical" evidence="11">
    <location>
        <begin position="519"/>
        <end position="543"/>
    </location>
</feature>
<feature type="compositionally biased region" description="Polar residues" evidence="10">
    <location>
        <begin position="173"/>
        <end position="186"/>
    </location>
</feature>
<evidence type="ECO:0000256" key="1">
    <source>
        <dbReference type="ARBA" id="ARBA00004606"/>
    </source>
</evidence>
<accession>A0A6A4T4S7</accession>
<dbReference type="GO" id="GO:0043491">
    <property type="term" value="P:phosphatidylinositol 3-kinase/protein kinase B signal transduction"/>
    <property type="evidence" value="ECO:0007669"/>
    <property type="project" value="InterPro"/>
</dbReference>
<evidence type="ECO:0000256" key="4">
    <source>
        <dbReference type="ARBA" id="ARBA00022968"/>
    </source>
</evidence>
<feature type="compositionally biased region" description="Basic residues" evidence="10">
    <location>
        <begin position="352"/>
        <end position="367"/>
    </location>
</feature>
<dbReference type="GO" id="GO:0006814">
    <property type="term" value="P:sodium ion transport"/>
    <property type="evidence" value="ECO:0007669"/>
    <property type="project" value="InterPro"/>
</dbReference>
<keyword evidence="5 11" id="KW-1133">Transmembrane helix</keyword>
<feature type="region of interest" description="Disordered" evidence="10">
    <location>
        <begin position="164"/>
        <end position="450"/>
    </location>
</feature>
<evidence type="ECO:0000313" key="13">
    <source>
        <dbReference type="EMBL" id="KAF0038244.1"/>
    </source>
</evidence>
<dbReference type="Gene3D" id="1.20.5.170">
    <property type="match status" value="1"/>
</dbReference>
<evidence type="ECO:0000256" key="7">
    <source>
        <dbReference type="ARBA" id="ARBA00039968"/>
    </source>
</evidence>
<keyword evidence="3 11" id="KW-0812">Transmembrane</keyword>
<dbReference type="InterPro" id="IPR000402">
    <property type="entry name" value="Na/K_ATPase_sub_beta"/>
</dbReference>
<dbReference type="Gene3D" id="2.60.40.1660">
    <property type="entry name" value="Na, k-atpase alpha subunit"/>
    <property type="match status" value="1"/>
</dbReference>
<dbReference type="Pfam" id="PF00287">
    <property type="entry name" value="Na_K-ATPase"/>
    <property type="match status" value="1"/>
</dbReference>
<evidence type="ECO:0000256" key="9">
    <source>
        <dbReference type="ARBA" id="ARBA00042956"/>
    </source>
</evidence>
<protein>
    <recommendedName>
        <fullName evidence="7">Protein ATP1B4</fullName>
    </recommendedName>
    <alternativeName>
        <fullName evidence="9">X,K-ATPase subunit beta-m</fullName>
    </alternativeName>
    <alternativeName>
        <fullName evidence="8">X/potassium-transporting ATPase subunit beta-m</fullName>
    </alternativeName>
</protein>
<dbReference type="FunFam" id="2.60.40.1660:FF:000001">
    <property type="entry name" value="Sodium/potassium-transporting ATPase subunit beta"/>
    <property type="match status" value="1"/>
</dbReference>
<evidence type="ECO:0000256" key="2">
    <source>
        <dbReference type="ARBA" id="ARBA00005876"/>
    </source>
</evidence>
<feature type="compositionally biased region" description="Pro residues" evidence="10">
    <location>
        <begin position="214"/>
        <end position="223"/>
    </location>
</feature>
<dbReference type="Proteomes" id="UP000438429">
    <property type="component" value="Unassembled WGS sequence"/>
</dbReference>
<name>A0A6A4T4S7_SCOMX</name>
<keyword evidence="4" id="KW-0735">Signal-anchor</keyword>
<keyword evidence="6 11" id="KW-0472">Membrane</keyword>
<dbReference type="GO" id="GO:0005890">
    <property type="term" value="C:sodium:potassium-exchanging ATPase complex"/>
    <property type="evidence" value="ECO:0007669"/>
    <property type="project" value="InterPro"/>
</dbReference>
<feature type="compositionally biased region" description="Basic and acidic residues" evidence="10">
    <location>
        <begin position="228"/>
        <end position="241"/>
    </location>
</feature>
<dbReference type="InterPro" id="IPR039482">
    <property type="entry name" value="NYAP_N"/>
</dbReference>
<evidence type="ECO:0000256" key="6">
    <source>
        <dbReference type="ARBA" id="ARBA00023136"/>
    </source>
</evidence>
<dbReference type="Pfam" id="PF15439">
    <property type="entry name" value="NYAP_N"/>
    <property type="match status" value="1"/>
</dbReference>
<comment type="caution">
    <text evidence="13">The sequence shown here is derived from an EMBL/GenBank/DDBJ whole genome shotgun (WGS) entry which is preliminary data.</text>
</comment>
<dbReference type="PANTHER" id="PTHR22633">
    <property type="entry name" value="NEURONAL TYROSINE-PHOSPHORYLATED PHOSPHOINOSITIDE-3-KINASE ADAPTER 2-RELATED"/>
    <property type="match status" value="1"/>
</dbReference>
<dbReference type="EMBL" id="VEVO01000008">
    <property type="protein sequence ID" value="KAF0038244.1"/>
    <property type="molecule type" value="Genomic_DNA"/>
</dbReference>
<evidence type="ECO:0000256" key="8">
    <source>
        <dbReference type="ARBA" id="ARBA00041325"/>
    </source>
</evidence>
<dbReference type="NCBIfam" id="TIGR01107">
    <property type="entry name" value="Na_K_ATPase_bet"/>
    <property type="match status" value="1"/>
</dbReference>
<evidence type="ECO:0000256" key="11">
    <source>
        <dbReference type="SAM" id="Phobius"/>
    </source>
</evidence>
<evidence type="ECO:0000259" key="12">
    <source>
        <dbReference type="Pfam" id="PF15439"/>
    </source>
</evidence>
<evidence type="ECO:0000313" key="14">
    <source>
        <dbReference type="Proteomes" id="UP000438429"/>
    </source>
</evidence>
<dbReference type="GO" id="GO:0048812">
    <property type="term" value="P:neuron projection morphogenesis"/>
    <property type="evidence" value="ECO:0007669"/>
    <property type="project" value="InterPro"/>
</dbReference>
<evidence type="ECO:0000256" key="3">
    <source>
        <dbReference type="ARBA" id="ARBA00022692"/>
    </source>
</evidence>
<dbReference type="PROSITE" id="PS00391">
    <property type="entry name" value="ATPASE_NA_K_BETA_2"/>
    <property type="match status" value="1"/>
</dbReference>
<comment type="subcellular location">
    <subcellularLocation>
        <location evidence="1">Membrane</location>
        <topology evidence="1">Single-pass type II membrane protein</topology>
    </subcellularLocation>
</comment>
<feature type="compositionally biased region" description="Low complexity" evidence="10">
    <location>
        <begin position="201"/>
        <end position="210"/>
    </location>
</feature>
<feature type="compositionally biased region" description="Polar residues" evidence="10">
    <location>
        <begin position="274"/>
        <end position="289"/>
    </location>
</feature>